<protein>
    <recommendedName>
        <fullName evidence="9">Magnesium transporter MgtE</fullName>
    </recommendedName>
</protein>
<comment type="subcellular location">
    <subcellularLocation>
        <location evidence="9">Cell membrane</location>
        <topology evidence="9">Multi-pass membrane protein</topology>
    </subcellularLocation>
    <subcellularLocation>
        <location evidence="1">Membrane</location>
        <topology evidence="1">Multi-pass membrane protein</topology>
    </subcellularLocation>
</comment>
<dbReference type="PROSITE" id="PS51371">
    <property type="entry name" value="CBS"/>
    <property type="match status" value="1"/>
</dbReference>
<keyword evidence="12" id="KW-1185">Reference proteome</keyword>
<dbReference type="Pfam" id="PF03448">
    <property type="entry name" value="MgtE_N"/>
    <property type="match status" value="1"/>
</dbReference>
<dbReference type="RefSeq" id="WP_130429263.1">
    <property type="nucleotide sequence ID" value="NZ_CP034841.1"/>
</dbReference>
<evidence type="ECO:0000256" key="4">
    <source>
        <dbReference type="ARBA" id="ARBA00022692"/>
    </source>
</evidence>
<keyword evidence="6 9" id="KW-1133">Transmembrane helix</keyword>
<evidence type="ECO:0000313" key="11">
    <source>
        <dbReference type="EMBL" id="QBF34485.1"/>
    </source>
</evidence>
<dbReference type="SUPFAM" id="SSF54631">
    <property type="entry name" value="CBS-domain pair"/>
    <property type="match status" value="1"/>
</dbReference>
<reference evidence="11 12" key="1">
    <citation type="submission" date="2019-01" db="EMBL/GenBank/DDBJ databases">
        <title>Complete sequence and annotation of the Mycoplasma phocirhinis strain 852T genome.</title>
        <authorList>
            <person name="Frasca S.Jr."/>
            <person name="Kutish G.F."/>
            <person name="Castellanos Gell J."/>
            <person name="Michaels D.L."/>
            <person name="Brown D.R."/>
        </authorList>
    </citation>
    <scope>NUCLEOTIDE SEQUENCE [LARGE SCALE GENOMIC DNA]</scope>
    <source>
        <strain evidence="11 12">852</strain>
    </source>
</reference>
<dbReference type="InterPro" id="IPR006667">
    <property type="entry name" value="SLC41_membr_dom"/>
</dbReference>
<keyword evidence="4 9" id="KW-0812">Transmembrane</keyword>
<dbReference type="GO" id="GO:0005886">
    <property type="term" value="C:plasma membrane"/>
    <property type="evidence" value="ECO:0007669"/>
    <property type="project" value="UniProtKB-SubCell"/>
</dbReference>
<evidence type="ECO:0000256" key="7">
    <source>
        <dbReference type="ARBA" id="ARBA00023136"/>
    </source>
</evidence>
<evidence type="ECO:0000256" key="2">
    <source>
        <dbReference type="ARBA" id="ARBA00009749"/>
    </source>
</evidence>
<dbReference type="GO" id="GO:0046872">
    <property type="term" value="F:metal ion binding"/>
    <property type="evidence" value="ECO:0007669"/>
    <property type="project" value="UniProtKB-KW"/>
</dbReference>
<keyword evidence="5 9" id="KW-0460">Magnesium</keyword>
<dbReference type="InterPro" id="IPR006669">
    <property type="entry name" value="MgtE_transporter"/>
</dbReference>
<feature type="transmembrane region" description="Helical" evidence="9">
    <location>
        <begin position="324"/>
        <end position="345"/>
    </location>
</feature>
<dbReference type="PANTHER" id="PTHR43773">
    <property type="entry name" value="MAGNESIUM TRANSPORTER MGTE"/>
    <property type="match status" value="1"/>
</dbReference>
<proteinExistence type="inferred from homology"/>
<dbReference type="SMART" id="SM00116">
    <property type="entry name" value="CBS"/>
    <property type="match status" value="2"/>
</dbReference>
<feature type="transmembrane region" description="Helical" evidence="9">
    <location>
        <begin position="379"/>
        <end position="402"/>
    </location>
</feature>
<dbReference type="EMBL" id="CP034841">
    <property type="protein sequence ID" value="QBF34485.1"/>
    <property type="molecule type" value="Genomic_DNA"/>
</dbReference>
<evidence type="ECO:0000259" key="10">
    <source>
        <dbReference type="PROSITE" id="PS51371"/>
    </source>
</evidence>
<dbReference type="SUPFAM" id="SSF158791">
    <property type="entry name" value="MgtE N-terminal domain-like"/>
    <property type="match status" value="1"/>
</dbReference>
<keyword evidence="3 9" id="KW-0813">Transport</keyword>
<keyword evidence="7 9" id="KW-0472">Membrane</keyword>
<evidence type="ECO:0000256" key="6">
    <source>
        <dbReference type="ARBA" id="ARBA00022989"/>
    </source>
</evidence>
<feature type="transmembrane region" description="Helical" evidence="9">
    <location>
        <begin position="291"/>
        <end position="312"/>
    </location>
</feature>
<sequence length="482" mass="54469">MTPNDEKQIQNDIKLVVETKDIKRARDLIDEIPNADIAAALAELENDQQITFLRMLKTPDAAEVFSYLETEHQRELALGFSEEWSMKMLQELQSDELADVLEELPANVTSKIIAYTPQEKRNEINKILSYADDEVGSIMSIDISSIQNTYTCEQALFKIKRDYSKNKAELVHYYYVVDATQKLLGVLTLEEIIFANANAKIDDIYSPVTSISANDKQEQAAKIFSEHDMSVLPVINQDKRLIGMITSDDVIDVIHEAATEDLYKMAGINSKAWQAEEYLKTPWYALLKHRILWGLIILLFSSLLEIVAYFLFKNVFSTFIQQLNISMLSLFISFVVFIPTINAVIRNGGAQTNITIKRALTMDLLEKGDYKKVIFKETLIGFSFGLFLAFVNVARMSIFLAATGDLTKFMLKSWAIIITISIALIIAMTLVQLISALIPIIYVCLKKDPSNLSLVLLNSIAELVSIIIVFILSFVVLNNFIL</sequence>
<feature type="domain" description="CBS" evidence="10">
    <location>
        <begin position="204"/>
        <end position="262"/>
    </location>
</feature>
<evidence type="ECO:0000256" key="8">
    <source>
        <dbReference type="PROSITE-ProRule" id="PRU00703"/>
    </source>
</evidence>
<dbReference type="CDD" id="cd04606">
    <property type="entry name" value="CBS_pair_Mg_transporter"/>
    <property type="match status" value="1"/>
</dbReference>
<comment type="subunit">
    <text evidence="9">Homodimer.</text>
</comment>
<dbReference type="NCBIfam" id="TIGR00400">
    <property type="entry name" value="mgtE"/>
    <property type="match status" value="1"/>
</dbReference>
<organism evidence="11 12">
    <name type="scientific">Mycoplasmopsis phocirhinis</name>
    <dbReference type="NCBI Taxonomy" id="142650"/>
    <lineage>
        <taxon>Bacteria</taxon>
        <taxon>Bacillati</taxon>
        <taxon>Mycoplasmatota</taxon>
        <taxon>Mycoplasmoidales</taxon>
        <taxon>Metamycoplasmataceae</taxon>
        <taxon>Mycoplasmopsis</taxon>
    </lineage>
</organism>
<comment type="function">
    <text evidence="9">Acts as a magnesium transporter.</text>
</comment>
<dbReference type="InterPro" id="IPR038076">
    <property type="entry name" value="MgtE_N_sf"/>
</dbReference>
<dbReference type="GO" id="GO:0015095">
    <property type="term" value="F:magnesium ion transmembrane transporter activity"/>
    <property type="evidence" value="ECO:0007669"/>
    <property type="project" value="UniProtKB-UniRule"/>
</dbReference>
<dbReference type="Gene3D" id="3.10.580.10">
    <property type="entry name" value="CBS-domain"/>
    <property type="match status" value="1"/>
</dbReference>
<dbReference type="AlphaFoldDB" id="A0A4P6MLK3"/>
<dbReference type="Gene3D" id="1.10.357.20">
    <property type="entry name" value="SLC41 divalent cation transporters, integral membrane domain"/>
    <property type="match status" value="1"/>
</dbReference>
<feature type="transmembrane region" description="Helical" evidence="9">
    <location>
        <begin position="455"/>
        <end position="477"/>
    </location>
</feature>
<dbReference type="SMART" id="SM00924">
    <property type="entry name" value="MgtE_N"/>
    <property type="match status" value="1"/>
</dbReference>
<dbReference type="InterPro" id="IPR000644">
    <property type="entry name" value="CBS_dom"/>
</dbReference>
<accession>A0A4P6MLK3</accession>
<dbReference type="KEGG" id="mphi:EG856_00885"/>
<evidence type="ECO:0000313" key="12">
    <source>
        <dbReference type="Proteomes" id="UP000289326"/>
    </source>
</evidence>
<dbReference type="PANTHER" id="PTHR43773:SF1">
    <property type="entry name" value="MAGNESIUM TRANSPORTER MGTE"/>
    <property type="match status" value="1"/>
</dbReference>
<feature type="transmembrane region" description="Helical" evidence="9">
    <location>
        <begin position="414"/>
        <end position="443"/>
    </location>
</feature>
<dbReference type="InterPro" id="IPR036739">
    <property type="entry name" value="SLC41_membr_dom_sf"/>
</dbReference>
<keyword evidence="9" id="KW-0479">Metal-binding</keyword>
<dbReference type="SUPFAM" id="SSF161093">
    <property type="entry name" value="MgtE membrane domain-like"/>
    <property type="match status" value="1"/>
</dbReference>
<dbReference type="Gene3D" id="1.25.60.10">
    <property type="entry name" value="MgtE N-terminal domain-like"/>
    <property type="match status" value="1"/>
</dbReference>
<dbReference type="Pfam" id="PF01769">
    <property type="entry name" value="MgtE"/>
    <property type="match status" value="1"/>
</dbReference>
<gene>
    <name evidence="11" type="primary">mgtE</name>
    <name evidence="11" type="ORF">EG856_00885</name>
</gene>
<keyword evidence="8" id="KW-0129">CBS domain</keyword>
<evidence type="ECO:0000256" key="9">
    <source>
        <dbReference type="RuleBase" id="RU362011"/>
    </source>
</evidence>
<evidence type="ECO:0000256" key="1">
    <source>
        <dbReference type="ARBA" id="ARBA00004141"/>
    </source>
</evidence>
<dbReference type="InterPro" id="IPR046342">
    <property type="entry name" value="CBS_dom_sf"/>
</dbReference>
<keyword evidence="9" id="KW-1003">Cell membrane</keyword>
<evidence type="ECO:0000256" key="5">
    <source>
        <dbReference type="ARBA" id="ARBA00022842"/>
    </source>
</evidence>
<dbReference type="OrthoDB" id="9790355at2"/>
<comment type="similarity">
    <text evidence="2 9">Belongs to the SLC41A transporter family.</text>
</comment>
<dbReference type="Pfam" id="PF00571">
    <property type="entry name" value="CBS"/>
    <property type="match status" value="2"/>
</dbReference>
<dbReference type="InterPro" id="IPR006668">
    <property type="entry name" value="Mg_transptr_MgtE_intracell_dom"/>
</dbReference>
<dbReference type="Proteomes" id="UP000289326">
    <property type="component" value="Chromosome"/>
</dbReference>
<name>A0A4P6MLK3_9BACT</name>
<evidence type="ECO:0000256" key="3">
    <source>
        <dbReference type="ARBA" id="ARBA00022448"/>
    </source>
</evidence>